<sequence length="681" mass="77896">MATMTIYDPVEVISGIGPKRLDSLHALGIYTIYDLLTHFPFRYEDIQVRSLDEIEDQEKVTLKGHVVTQAVVQYYGHRKSRLSFKMSLDSAVVSVTFFNQPYLKSKINLEDEIAVFGKWDSLRQNLSGFKILGTSDGDQDFESVYHVNSGIKQKTVLNLIKEAYDRYQSLIPEIVPESLRHRYRLMTHKEAIRSMHFPQTEEEFQKATRQVIYQEFLVYQMKLQLIRFKRKSERNGQAIYYDVQKLKDFIKLLPFELTDGQKKVVNEICRDLRAPFEMNRLLQGDVGSGKTVVAVIALVASILDGYQGAFMVPTEILAEQHFQTIAQLFSKTDYTVSLLTGSTKSKERVEILKQLASGELDLLIGTHALIQEDVVFHNLGLVITDEQHRFGVKQRQLLNDKGNNPNVLYMTATPIPRTLAITTMGEMDVSVLDQMPDGRIPIRTIWSKSDQLAKALTFIEQELQKGRQAYIITPLIEKSELIDLKNAEEVHQKVSEFYGNRWRVGLLHGRLKPNEKDEIMHAFKDNQYQVLVSTTVIEVGLNVPNATVMVIQDAERFGLAQLHQLRGRVGRGEAESYCILLADPKTEIGKERMKIMTESTDGFYLSQKDLELRGSGDLFGVKQSGLPQFKYADVIKHAEILDTVNSDVLLLLNEGSFFEKKEYQPLREFLKTEQNLAQKLQ</sequence>
<dbReference type="GO" id="GO:0003677">
    <property type="term" value="F:DNA binding"/>
    <property type="evidence" value="ECO:0007669"/>
    <property type="project" value="UniProtKB-KW"/>
</dbReference>
<comment type="function">
    <text evidence="15">Plays a critical role in recombination and DNA repair. Helps process Holliday junction intermediates to mature products by catalyzing branch migration. Has replication fork regression activity, unwinds stalled or blocked replication forks to make a HJ that can be resolved. Has a DNA unwinding activity characteristic of a DNA helicase with 3'-5' polarity.</text>
</comment>
<dbReference type="GO" id="GO:0043138">
    <property type="term" value="F:3'-5' DNA helicase activity"/>
    <property type="evidence" value="ECO:0007669"/>
    <property type="project" value="UniProtKB-EC"/>
</dbReference>
<evidence type="ECO:0000256" key="14">
    <source>
        <dbReference type="ARBA" id="ARBA00048988"/>
    </source>
</evidence>
<dbReference type="EC" id="5.6.2.4" evidence="13 15"/>
<dbReference type="GO" id="GO:0005524">
    <property type="term" value="F:ATP binding"/>
    <property type="evidence" value="ECO:0007669"/>
    <property type="project" value="UniProtKB-KW"/>
</dbReference>
<evidence type="ECO:0000313" key="18">
    <source>
        <dbReference type="EMBL" id="AQS52949.1"/>
    </source>
</evidence>
<evidence type="ECO:0000256" key="6">
    <source>
        <dbReference type="ARBA" id="ARBA00022806"/>
    </source>
</evidence>
<keyword evidence="9 15" id="KW-0233">DNA recombination</keyword>
<keyword evidence="7 15" id="KW-0067">ATP-binding</keyword>
<evidence type="ECO:0000256" key="11">
    <source>
        <dbReference type="ARBA" id="ARBA00023235"/>
    </source>
</evidence>
<dbReference type="GO" id="GO:0006281">
    <property type="term" value="P:DNA repair"/>
    <property type="evidence" value="ECO:0007669"/>
    <property type="project" value="UniProtKB-UniRule"/>
</dbReference>
<evidence type="ECO:0000256" key="12">
    <source>
        <dbReference type="ARBA" id="ARBA00034617"/>
    </source>
</evidence>
<dbReference type="InterPro" id="IPR047112">
    <property type="entry name" value="RecG/Mfd"/>
</dbReference>
<dbReference type="GO" id="GO:0006310">
    <property type="term" value="P:DNA recombination"/>
    <property type="evidence" value="ECO:0007669"/>
    <property type="project" value="UniProtKB-UniRule"/>
</dbReference>
<keyword evidence="3 15" id="KW-0547">Nucleotide-binding</keyword>
<evidence type="ECO:0000256" key="3">
    <source>
        <dbReference type="ARBA" id="ARBA00022741"/>
    </source>
</evidence>
<evidence type="ECO:0000256" key="7">
    <source>
        <dbReference type="ARBA" id="ARBA00022840"/>
    </source>
</evidence>
<evidence type="ECO:0000259" key="17">
    <source>
        <dbReference type="PROSITE" id="PS51194"/>
    </source>
</evidence>
<dbReference type="Pfam" id="PF00270">
    <property type="entry name" value="DEAD"/>
    <property type="match status" value="1"/>
</dbReference>
<dbReference type="AlphaFoldDB" id="A0A1S6IN29"/>
<evidence type="ECO:0000259" key="16">
    <source>
        <dbReference type="PROSITE" id="PS51192"/>
    </source>
</evidence>
<reference evidence="18 19" key="1">
    <citation type="journal article" date="2014" name="Int. J. Syst. Evol. Microbiol.">
        <title>Jeotgalibaca dankookensis gen. nov., sp. nov., a member of the family Carnobacteriaceae, isolated from seujeot (Korean traditional food).</title>
        <authorList>
            <person name="Lee D.G."/>
            <person name="Trujillo M.E."/>
            <person name="Kang H."/>
            <person name="Ahn T.Y."/>
        </authorList>
    </citation>
    <scope>NUCLEOTIDE SEQUENCE [LARGE SCALE GENOMIC DNA]</scope>
    <source>
        <strain evidence="18 19">EX-07</strain>
    </source>
</reference>
<dbReference type="InterPro" id="IPR014001">
    <property type="entry name" value="Helicase_ATP-bd"/>
</dbReference>
<dbReference type="KEGG" id="jda:BW727_100556"/>
<keyword evidence="5 15" id="KW-0378">Hydrolase</keyword>
<keyword evidence="4 15" id="KW-0227">DNA damage</keyword>
<dbReference type="InterPro" id="IPR004609">
    <property type="entry name" value="ATP-dep_DNA_helicase_RecG"/>
</dbReference>
<dbReference type="CDD" id="cd17992">
    <property type="entry name" value="DEXHc_RecG"/>
    <property type="match status" value="1"/>
</dbReference>
<keyword evidence="11" id="KW-0413">Isomerase</keyword>
<evidence type="ECO:0000256" key="2">
    <source>
        <dbReference type="ARBA" id="ARBA00017846"/>
    </source>
</evidence>
<evidence type="ECO:0000256" key="13">
    <source>
        <dbReference type="ARBA" id="ARBA00034808"/>
    </source>
</evidence>
<dbReference type="InterPro" id="IPR045562">
    <property type="entry name" value="RecG_dom3_C"/>
</dbReference>
<feature type="domain" description="Helicase ATP-binding" evidence="16">
    <location>
        <begin position="271"/>
        <end position="432"/>
    </location>
</feature>
<dbReference type="SMART" id="SM00490">
    <property type="entry name" value="HELICc"/>
    <property type="match status" value="1"/>
</dbReference>
<evidence type="ECO:0000256" key="15">
    <source>
        <dbReference type="RuleBase" id="RU363016"/>
    </source>
</evidence>
<evidence type="ECO:0000313" key="19">
    <source>
        <dbReference type="Proteomes" id="UP000188993"/>
    </source>
</evidence>
<comment type="catalytic activity">
    <reaction evidence="14 15">
        <text>ATP + H2O = ADP + phosphate + H(+)</text>
        <dbReference type="Rhea" id="RHEA:13065"/>
        <dbReference type="ChEBI" id="CHEBI:15377"/>
        <dbReference type="ChEBI" id="CHEBI:15378"/>
        <dbReference type="ChEBI" id="CHEBI:30616"/>
        <dbReference type="ChEBI" id="CHEBI:43474"/>
        <dbReference type="ChEBI" id="CHEBI:456216"/>
        <dbReference type="EC" id="5.6.2.4"/>
    </reaction>
</comment>
<keyword evidence="19" id="KW-1185">Reference proteome</keyword>
<dbReference type="NCBIfam" id="NF008165">
    <property type="entry name" value="PRK10917.1-3"/>
    <property type="match status" value="1"/>
</dbReference>
<dbReference type="CDD" id="cd04488">
    <property type="entry name" value="RecG_wedge_OBF"/>
    <property type="match status" value="1"/>
</dbReference>
<dbReference type="PANTHER" id="PTHR47964:SF1">
    <property type="entry name" value="ATP-DEPENDENT DNA HELICASE HOMOLOG RECG, CHLOROPLASTIC"/>
    <property type="match status" value="1"/>
</dbReference>
<dbReference type="Pfam" id="PF17191">
    <property type="entry name" value="RecG_wedge"/>
    <property type="match status" value="1"/>
</dbReference>
<keyword evidence="8" id="KW-0238">DNA-binding</keyword>
<dbReference type="CDD" id="cd18811">
    <property type="entry name" value="SF2_C_RecG"/>
    <property type="match status" value="1"/>
</dbReference>
<evidence type="ECO:0000256" key="9">
    <source>
        <dbReference type="ARBA" id="ARBA00023172"/>
    </source>
</evidence>
<gene>
    <name evidence="18" type="primary">recG</name>
    <name evidence="18" type="ORF">BW727_100556</name>
</gene>
<dbReference type="PROSITE" id="PS51194">
    <property type="entry name" value="HELICASE_CTER"/>
    <property type="match status" value="1"/>
</dbReference>
<dbReference type="GO" id="GO:0016887">
    <property type="term" value="F:ATP hydrolysis activity"/>
    <property type="evidence" value="ECO:0007669"/>
    <property type="project" value="RHEA"/>
</dbReference>
<organism evidence="18 19">
    <name type="scientific">Jeotgalibaca dankookensis</name>
    <dbReference type="NCBI Taxonomy" id="708126"/>
    <lineage>
        <taxon>Bacteria</taxon>
        <taxon>Bacillati</taxon>
        <taxon>Bacillota</taxon>
        <taxon>Bacilli</taxon>
        <taxon>Lactobacillales</taxon>
        <taxon>Carnobacteriaceae</taxon>
        <taxon>Jeotgalibaca</taxon>
    </lineage>
</organism>
<dbReference type="InterPro" id="IPR011545">
    <property type="entry name" value="DEAD/DEAH_box_helicase_dom"/>
</dbReference>
<evidence type="ECO:0000256" key="8">
    <source>
        <dbReference type="ARBA" id="ARBA00023125"/>
    </source>
</evidence>
<comment type="catalytic activity">
    <reaction evidence="12 15">
        <text>Couples ATP hydrolysis with the unwinding of duplex DNA by translocating in the 3'-5' direction.</text>
        <dbReference type="EC" id="5.6.2.4"/>
    </reaction>
</comment>
<evidence type="ECO:0000256" key="1">
    <source>
        <dbReference type="ARBA" id="ARBA00007504"/>
    </source>
</evidence>
<dbReference type="NCBIfam" id="TIGR00643">
    <property type="entry name" value="recG"/>
    <property type="match status" value="1"/>
</dbReference>
<proteinExistence type="inferred from homology"/>
<evidence type="ECO:0000256" key="5">
    <source>
        <dbReference type="ARBA" id="ARBA00022801"/>
    </source>
</evidence>
<evidence type="ECO:0000256" key="4">
    <source>
        <dbReference type="ARBA" id="ARBA00022763"/>
    </source>
</evidence>
<dbReference type="Proteomes" id="UP000188993">
    <property type="component" value="Chromosome"/>
</dbReference>
<accession>A0A1S6IN29</accession>
<dbReference type="PANTHER" id="PTHR47964">
    <property type="entry name" value="ATP-DEPENDENT DNA HELICASE HOMOLOG RECG, CHLOROPLASTIC"/>
    <property type="match status" value="1"/>
</dbReference>
<dbReference type="EMBL" id="CP019728">
    <property type="protein sequence ID" value="AQS52949.1"/>
    <property type="molecule type" value="Genomic_DNA"/>
</dbReference>
<dbReference type="NCBIfam" id="NF008168">
    <property type="entry name" value="PRK10917.2-2"/>
    <property type="match status" value="1"/>
</dbReference>
<keyword evidence="10 15" id="KW-0234">DNA repair</keyword>
<protein>
    <recommendedName>
        <fullName evidence="2 15">ATP-dependent DNA helicase RecG</fullName>
        <ecNumber evidence="13 15">5.6.2.4</ecNumber>
    </recommendedName>
</protein>
<keyword evidence="6 15" id="KW-0347">Helicase</keyword>
<dbReference type="InterPro" id="IPR001650">
    <property type="entry name" value="Helicase_C-like"/>
</dbReference>
<dbReference type="SUPFAM" id="SSF50249">
    <property type="entry name" value="Nucleic acid-binding proteins"/>
    <property type="match status" value="1"/>
</dbReference>
<dbReference type="SMART" id="SM00487">
    <property type="entry name" value="DEXDc"/>
    <property type="match status" value="1"/>
</dbReference>
<evidence type="ECO:0000256" key="10">
    <source>
        <dbReference type="ARBA" id="ARBA00023204"/>
    </source>
</evidence>
<dbReference type="STRING" id="708126.BW727_100556"/>
<feature type="domain" description="Helicase C-terminal" evidence="17">
    <location>
        <begin position="451"/>
        <end position="611"/>
    </location>
</feature>
<dbReference type="PROSITE" id="PS51192">
    <property type="entry name" value="HELICASE_ATP_BIND_1"/>
    <property type="match status" value="1"/>
</dbReference>
<dbReference type="InterPro" id="IPR027417">
    <property type="entry name" value="P-loop_NTPase"/>
</dbReference>
<dbReference type="InterPro" id="IPR033454">
    <property type="entry name" value="RecG_wedge"/>
</dbReference>
<name>A0A1S6IN29_9LACT</name>
<comment type="similarity">
    <text evidence="1 15">Belongs to the helicase family. RecG subfamily.</text>
</comment>
<dbReference type="Pfam" id="PF00271">
    <property type="entry name" value="Helicase_C"/>
    <property type="match status" value="1"/>
</dbReference>
<dbReference type="Pfam" id="PF19833">
    <property type="entry name" value="RecG_dom3_C"/>
    <property type="match status" value="1"/>
</dbReference>
<dbReference type="Gene3D" id="2.40.50.140">
    <property type="entry name" value="Nucleic acid-binding proteins"/>
    <property type="match status" value="1"/>
</dbReference>
<dbReference type="Gene3D" id="3.40.50.300">
    <property type="entry name" value="P-loop containing nucleotide triphosphate hydrolases"/>
    <property type="match status" value="2"/>
</dbReference>
<dbReference type="InterPro" id="IPR012340">
    <property type="entry name" value="NA-bd_OB-fold"/>
</dbReference>
<dbReference type="SUPFAM" id="SSF52540">
    <property type="entry name" value="P-loop containing nucleoside triphosphate hydrolases"/>
    <property type="match status" value="2"/>
</dbReference>